<evidence type="ECO:0000313" key="8">
    <source>
        <dbReference type="EMBL" id="SER78101.1"/>
    </source>
</evidence>
<dbReference type="OrthoDB" id="9814001at2"/>
<evidence type="ECO:0000256" key="1">
    <source>
        <dbReference type="ARBA" id="ARBA00004651"/>
    </source>
</evidence>
<feature type="transmembrane region" description="Helical" evidence="6">
    <location>
        <begin position="12"/>
        <end position="35"/>
    </location>
</feature>
<dbReference type="CDD" id="cd17489">
    <property type="entry name" value="MFS_YfcJ_like"/>
    <property type="match status" value="1"/>
</dbReference>
<feature type="transmembrane region" description="Helical" evidence="6">
    <location>
        <begin position="300"/>
        <end position="324"/>
    </location>
</feature>
<feature type="domain" description="Major facilitator superfamily (MFS) profile" evidence="7">
    <location>
        <begin position="10"/>
        <end position="388"/>
    </location>
</feature>
<dbReference type="GO" id="GO:0005886">
    <property type="term" value="C:plasma membrane"/>
    <property type="evidence" value="ECO:0007669"/>
    <property type="project" value="UniProtKB-SubCell"/>
</dbReference>
<feature type="transmembrane region" description="Helical" evidence="6">
    <location>
        <begin position="276"/>
        <end position="294"/>
    </location>
</feature>
<keyword evidence="2" id="KW-0813">Transport</keyword>
<feature type="transmembrane region" description="Helical" evidence="6">
    <location>
        <begin position="212"/>
        <end position="233"/>
    </location>
</feature>
<evidence type="ECO:0000256" key="3">
    <source>
        <dbReference type="ARBA" id="ARBA00022692"/>
    </source>
</evidence>
<dbReference type="InterPro" id="IPR011701">
    <property type="entry name" value="MFS"/>
</dbReference>
<dbReference type="InterPro" id="IPR020846">
    <property type="entry name" value="MFS_dom"/>
</dbReference>
<keyword evidence="5 6" id="KW-0472">Membrane</keyword>
<accession>A0A1H9RZB6</accession>
<keyword evidence="9" id="KW-1185">Reference proteome</keyword>
<sequence>MSRQKIWTKSFISIGLVNLFVFITFYSLLTTLPLFVMDEWSVSEGQAGLVVTVMLLAAILVRPFSGNILLQYGKNNMLVISVIIFAITTVGYLFINNYSSLLILRFVHGVSFGILTTATSSIATDIVPKERRGEGLGYFTMSMNVAIVIGPFIGLTISQSFTYHILLVVLNIFTIVSVFMAFIARHSGTINEKADEKSTINWSIRNLFEQKAVSVSLIGLFVAFAYSSIISFISVYADGRGLSHVSSYFFLVFAIAMLLSRPYLGRQFDLHGPRIVIIPCMLLFSTGFIVLGFSSSVVTFLLASAIIGIGYGSLLPFLLSLVIERSSISRSGHANATFYTMYDTGIALGSFLLGIIVVYTGFANLFFSLAGFVVIILILFVLLLAKKK</sequence>
<reference evidence="8 9" key="1">
    <citation type="submission" date="2016-10" db="EMBL/GenBank/DDBJ databases">
        <authorList>
            <person name="de Groot N.N."/>
        </authorList>
    </citation>
    <scope>NUCLEOTIDE SEQUENCE [LARGE SCALE GENOMIC DNA]</scope>
    <source>
        <strain evidence="8 9">CGMCC 1.7727</strain>
    </source>
</reference>
<keyword evidence="3 6" id="KW-0812">Transmembrane</keyword>
<name>A0A1H9RZB6_9BACI</name>
<feature type="transmembrane region" description="Helical" evidence="6">
    <location>
        <begin position="336"/>
        <end position="359"/>
    </location>
</feature>
<gene>
    <name evidence="8" type="ORF">SAMN04487944_11016</name>
</gene>
<feature type="transmembrane region" description="Helical" evidence="6">
    <location>
        <begin position="135"/>
        <end position="157"/>
    </location>
</feature>
<dbReference type="InterPro" id="IPR036259">
    <property type="entry name" value="MFS_trans_sf"/>
</dbReference>
<proteinExistence type="predicted"/>
<keyword evidence="4 6" id="KW-1133">Transmembrane helix</keyword>
<evidence type="ECO:0000256" key="2">
    <source>
        <dbReference type="ARBA" id="ARBA00022448"/>
    </source>
</evidence>
<evidence type="ECO:0000259" key="7">
    <source>
        <dbReference type="PROSITE" id="PS50850"/>
    </source>
</evidence>
<dbReference type="AlphaFoldDB" id="A0A1H9RZB6"/>
<dbReference type="Proteomes" id="UP000199687">
    <property type="component" value="Unassembled WGS sequence"/>
</dbReference>
<dbReference type="PANTHER" id="PTHR23531:SF2">
    <property type="entry name" value="PERMEASE"/>
    <property type="match status" value="1"/>
</dbReference>
<dbReference type="PANTHER" id="PTHR23531">
    <property type="entry name" value="QUINOLENE RESISTANCE PROTEIN NORA"/>
    <property type="match status" value="1"/>
</dbReference>
<dbReference type="Pfam" id="PF07690">
    <property type="entry name" value="MFS_1"/>
    <property type="match status" value="1"/>
</dbReference>
<dbReference type="SUPFAM" id="SSF103473">
    <property type="entry name" value="MFS general substrate transporter"/>
    <property type="match status" value="1"/>
</dbReference>
<evidence type="ECO:0000256" key="5">
    <source>
        <dbReference type="ARBA" id="ARBA00023136"/>
    </source>
</evidence>
<dbReference type="PROSITE" id="PS50850">
    <property type="entry name" value="MFS"/>
    <property type="match status" value="1"/>
</dbReference>
<dbReference type="GO" id="GO:0022857">
    <property type="term" value="F:transmembrane transporter activity"/>
    <property type="evidence" value="ECO:0007669"/>
    <property type="project" value="InterPro"/>
</dbReference>
<evidence type="ECO:0000256" key="4">
    <source>
        <dbReference type="ARBA" id="ARBA00022989"/>
    </source>
</evidence>
<evidence type="ECO:0000256" key="6">
    <source>
        <dbReference type="SAM" id="Phobius"/>
    </source>
</evidence>
<feature type="transmembrane region" description="Helical" evidence="6">
    <location>
        <begin position="101"/>
        <end position="123"/>
    </location>
</feature>
<dbReference type="RefSeq" id="WP_089740875.1">
    <property type="nucleotide sequence ID" value="NZ_FOGL01000010.1"/>
</dbReference>
<feature type="transmembrane region" description="Helical" evidence="6">
    <location>
        <begin position="47"/>
        <end position="65"/>
    </location>
</feature>
<protein>
    <submittedName>
        <fullName evidence="8">Predicted arabinose efflux permease, MFS family</fullName>
    </submittedName>
</protein>
<feature type="transmembrane region" description="Helical" evidence="6">
    <location>
        <begin position="245"/>
        <end position="264"/>
    </location>
</feature>
<feature type="transmembrane region" description="Helical" evidence="6">
    <location>
        <begin position="163"/>
        <end position="184"/>
    </location>
</feature>
<feature type="transmembrane region" description="Helical" evidence="6">
    <location>
        <begin position="77"/>
        <end position="95"/>
    </location>
</feature>
<dbReference type="STRING" id="531814.SAMN04487944_11016"/>
<evidence type="ECO:0000313" key="9">
    <source>
        <dbReference type="Proteomes" id="UP000199687"/>
    </source>
</evidence>
<feature type="transmembrane region" description="Helical" evidence="6">
    <location>
        <begin position="365"/>
        <end position="385"/>
    </location>
</feature>
<comment type="subcellular location">
    <subcellularLocation>
        <location evidence="1">Cell membrane</location>
        <topology evidence="1">Multi-pass membrane protein</topology>
    </subcellularLocation>
</comment>
<dbReference type="InterPro" id="IPR052714">
    <property type="entry name" value="MFS_Exporter"/>
</dbReference>
<dbReference type="Gene3D" id="1.20.1250.20">
    <property type="entry name" value="MFS general substrate transporter like domains"/>
    <property type="match status" value="2"/>
</dbReference>
<organism evidence="8 9">
    <name type="scientific">Gracilibacillus ureilyticus</name>
    <dbReference type="NCBI Taxonomy" id="531814"/>
    <lineage>
        <taxon>Bacteria</taxon>
        <taxon>Bacillati</taxon>
        <taxon>Bacillota</taxon>
        <taxon>Bacilli</taxon>
        <taxon>Bacillales</taxon>
        <taxon>Bacillaceae</taxon>
        <taxon>Gracilibacillus</taxon>
    </lineage>
</organism>
<dbReference type="EMBL" id="FOGL01000010">
    <property type="protein sequence ID" value="SER78101.1"/>
    <property type="molecule type" value="Genomic_DNA"/>
</dbReference>